<feature type="compositionally biased region" description="Basic and acidic residues" evidence="1">
    <location>
        <begin position="136"/>
        <end position="154"/>
    </location>
</feature>
<comment type="caution">
    <text evidence="3">The sequence shown here is derived from an EMBL/GenBank/DDBJ whole genome shotgun (WGS) entry which is preliminary data.</text>
</comment>
<evidence type="ECO:0000256" key="1">
    <source>
        <dbReference type="SAM" id="MobiDB-lite"/>
    </source>
</evidence>
<dbReference type="AlphaFoldDB" id="A0AAV9W2I5"/>
<evidence type="ECO:0000259" key="2">
    <source>
        <dbReference type="Pfam" id="PF22893"/>
    </source>
</evidence>
<feature type="domain" description="Ubiquitin-like" evidence="2">
    <location>
        <begin position="42"/>
        <end position="109"/>
    </location>
</feature>
<name>A0AAV9W2I5_9PEZI</name>
<proteinExistence type="predicted"/>
<feature type="compositionally biased region" description="Polar residues" evidence="1">
    <location>
        <begin position="236"/>
        <end position="262"/>
    </location>
</feature>
<evidence type="ECO:0000313" key="3">
    <source>
        <dbReference type="EMBL" id="KAK6500325.1"/>
    </source>
</evidence>
<sequence length="448" mass="50861">MSLENHLIDFQPQGNPTTSGSLAHYQRIERKCITLQILPYARPYVLPFSKVRTVDDFTKVISTLPEARTPTDKIKTYLEDGTWRILDEAGLIIRIQDWEDLLGAGAQIVVDTLGSVKRESERVDPAATNRTPIENTAKEDDVKEEVRNIEETKPTKYPIPQPEEEEELEEEKEEEPAPPPPQKQDEIKEQPSSPPSKPAGGPEWAPKPAGDPEWASWDTTTANQEPTNDWDATGPIPSSSSQSENWGTNSFTTSDWGSNSTFQPPPSKPTPRWQRPERPQYTPRDPTPASKPFQKPWKIPRSTSPNGYSKNKFPKKVHLTFYAPFKLPRGFPPTPQPLYNRFSIPPETTMSQVALKVLSRHPFSQIPTPDTGEFEPENHVFVFLELREEVVDGKRTLERGRVMKVLGRTSMEEMGLSTDGGMEGIGRYYFIVKDFFARDMDMDKIDRN</sequence>
<dbReference type="Proteomes" id="UP001370758">
    <property type="component" value="Unassembled WGS sequence"/>
</dbReference>
<feature type="region of interest" description="Disordered" evidence="1">
    <location>
        <begin position="117"/>
        <end position="310"/>
    </location>
</feature>
<reference evidence="3 4" key="1">
    <citation type="submission" date="2023-08" db="EMBL/GenBank/DDBJ databases">
        <authorList>
            <person name="Palmer J.M."/>
        </authorList>
    </citation>
    <scope>NUCLEOTIDE SEQUENCE [LARGE SCALE GENOMIC DNA]</scope>
    <source>
        <strain evidence="3 4">TWF481</strain>
    </source>
</reference>
<feature type="compositionally biased region" description="Acidic residues" evidence="1">
    <location>
        <begin position="162"/>
        <end position="176"/>
    </location>
</feature>
<dbReference type="InterPro" id="IPR054464">
    <property type="entry name" value="ULD_fung"/>
</dbReference>
<protein>
    <recommendedName>
        <fullName evidence="2">Ubiquitin-like domain-containing protein</fullName>
    </recommendedName>
</protein>
<dbReference type="EMBL" id="JAVHJL010000007">
    <property type="protein sequence ID" value="KAK6500325.1"/>
    <property type="molecule type" value="Genomic_DNA"/>
</dbReference>
<accession>A0AAV9W2I5</accession>
<keyword evidence="4" id="KW-1185">Reference proteome</keyword>
<feature type="compositionally biased region" description="Polar residues" evidence="1">
    <location>
        <begin position="217"/>
        <end position="227"/>
    </location>
</feature>
<evidence type="ECO:0000313" key="4">
    <source>
        <dbReference type="Proteomes" id="UP001370758"/>
    </source>
</evidence>
<dbReference type="Pfam" id="PF22893">
    <property type="entry name" value="ULD_2"/>
    <property type="match status" value="1"/>
</dbReference>
<gene>
    <name evidence="3" type="ORF">TWF481_010670</name>
</gene>
<organism evidence="3 4">
    <name type="scientific">Arthrobotrys musiformis</name>
    <dbReference type="NCBI Taxonomy" id="47236"/>
    <lineage>
        <taxon>Eukaryota</taxon>
        <taxon>Fungi</taxon>
        <taxon>Dikarya</taxon>
        <taxon>Ascomycota</taxon>
        <taxon>Pezizomycotina</taxon>
        <taxon>Orbiliomycetes</taxon>
        <taxon>Orbiliales</taxon>
        <taxon>Orbiliaceae</taxon>
        <taxon>Arthrobotrys</taxon>
    </lineage>
</organism>